<evidence type="ECO:0000313" key="2">
    <source>
        <dbReference type="EMBL" id="MPC49333.1"/>
    </source>
</evidence>
<keyword evidence="3" id="KW-1185">Reference proteome</keyword>
<sequence length="90" mass="9506">MVVVVVVVSVAASALLSSTCTISRYSPTMAVTTIIDQIETQCGGQVTVIAAAACTSAPLPLCLSALHIHRKLTPCRERRCTFLSYVEAIP</sequence>
<feature type="signal peptide" evidence="1">
    <location>
        <begin position="1"/>
        <end position="30"/>
    </location>
</feature>
<evidence type="ECO:0008006" key="4">
    <source>
        <dbReference type="Google" id="ProtNLM"/>
    </source>
</evidence>
<accession>A0A5B7FWG0</accession>
<evidence type="ECO:0000313" key="3">
    <source>
        <dbReference type="Proteomes" id="UP000324222"/>
    </source>
</evidence>
<comment type="caution">
    <text evidence="2">The sequence shown here is derived from an EMBL/GenBank/DDBJ whole genome shotgun (WGS) entry which is preliminary data.</text>
</comment>
<dbReference type="AlphaFoldDB" id="A0A5B7FWG0"/>
<reference evidence="2 3" key="1">
    <citation type="submission" date="2019-05" db="EMBL/GenBank/DDBJ databases">
        <title>Another draft genome of Portunus trituberculatus and its Hox gene families provides insights of decapod evolution.</title>
        <authorList>
            <person name="Jeong J.-H."/>
            <person name="Song I."/>
            <person name="Kim S."/>
            <person name="Choi T."/>
            <person name="Kim D."/>
            <person name="Ryu S."/>
            <person name="Kim W."/>
        </authorList>
    </citation>
    <scope>NUCLEOTIDE SEQUENCE [LARGE SCALE GENOMIC DNA]</scope>
    <source>
        <tissue evidence="2">Muscle</tissue>
    </source>
</reference>
<feature type="chain" id="PRO_5023149040" description="Secreted peptide" evidence="1">
    <location>
        <begin position="31"/>
        <end position="90"/>
    </location>
</feature>
<keyword evidence="1" id="KW-0732">Signal</keyword>
<dbReference type="EMBL" id="VSRR010008809">
    <property type="protein sequence ID" value="MPC49333.1"/>
    <property type="molecule type" value="Genomic_DNA"/>
</dbReference>
<gene>
    <name evidence="2" type="ORF">E2C01_043132</name>
</gene>
<proteinExistence type="predicted"/>
<name>A0A5B7FWG0_PORTR</name>
<protein>
    <recommendedName>
        <fullName evidence="4">Secreted peptide</fullName>
    </recommendedName>
</protein>
<evidence type="ECO:0000256" key="1">
    <source>
        <dbReference type="SAM" id="SignalP"/>
    </source>
</evidence>
<organism evidence="2 3">
    <name type="scientific">Portunus trituberculatus</name>
    <name type="common">Swimming crab</name>
    <name type="synonym">Neptunus trituberculatus</name>
    <dbReference type="NCBI Taxonomy" id="210409"/>
    <lineage>
        <taxon>Eukaryota</taxon>
        <taxon>Metazoa</taxon>
        <taxon>Ecdysozoa</taxon>
        <taxon>Arthropoda</taxon>
        <taxon>Crustacea</taxon>
        <taxon>Multicrustacea</taxon>
        <taxon>Malacostraca</taxon>
        <taxon>Eumalacostraca</taxon>
        <taxon>Eucarida</taxon>
        <taxon>Decapoda</taxon>
        <taxon>Pleocyemata</taxon>
        <taxon>Brachyura</taxon>
        <taxon>Eubrachyura</taxon>
        <taxon>Portunoidea</taxon>
        <taxon>Portunidae</taxon>
        <taxon>Portuninae</taxon>
        <taxon>Portunus</taxon>
    </lineage>
</organism>
<dbReference type="Proteomes" id="UP000324222">
    <property type="component" value="Unassembled WGS sequence"/>
</dbReference>